<protein>
    <recommendedName>
        <fullName evidence="4">DUF4267 domain-containing protein</fullName>
    </recommendedName>
</protein>
<organism evidence="2 3">
    <name type="scientific">Pseudonocardia zijingensis</name>
    <dbReference type="NCBI Taxonomy" id="153376"/>
    <lineage>
        <taxon>Bacteria</taxon>
        <taxon>Bacillati</taxon>
        <taxon>Actinomycetota</taxon>
        <taxon>Actinomycetes</taxon>
        <taxon>Pseudonocardiales</taxon>
        <taxon>Pseudonocardiaceae</taxon>
        <taxon>Pseudonocardia</taxon>
    </lineage>
</organism>
<keyword evidence="1" id="KW-0812">Transmembrane</keyword>
<proteinExistence type="predicted"/>
<dbReference type="Pfam" id="PF20345">
    <property type="entry name" value="DUF6640"/>
    <property type="match status" value="1"/>
</dbReference>
<evidence type="ECO:0000256" key="1">
    <source>
        <dbReference type="SAM" id="Phobius"/>
    </source>
</evidence>
<comment type="caution">
    <text evidence="2">The sequence shown here is derived from an EMBL/GenBank/DDBJ whole genome shotgun (WGS) entry which is preliminary data.</text>
</comment>
<reference evidence="2 3" key="1">
    <citation type="journal article" date="2019" name="Int. J. Syst. Evol. Microbiol.">
        <title>The Global Catalogue of Microorganisms (GCM) 10K type strain sequencing project: providing services to taxonomists for standard genome sequencing and annotation.</title>
        <authorList>
            <consortium name="The Broad Institute Genomics Platform"/>
            <consortium name="The Broad Institute Genome Sequencing Center for Infectious Disease"/>
            <person name="Wu L."/>
            <person name="Ma J."/>
        </authorList>
    </citation>
    <scope>NUCLEOTIDE SEQUENCE [LARGE SCALE GENOMIC DNA]</scope>
    <source>
        <strain evidence="2 3">JCM 11117</strain>
    </source>
</reference>
<evidence type="ECO:0008006" key="4">
    <source>
        <dbReference type="Google" id="ProtNLM"/>
    </source>
</evidence>
<evidence type="ECO:0000313" key="2">
    <source>
        <dbReference type="EMBL" id="GAA0942758.1"/>
    </source>
</evidence>
<gene>
    <name evidence="2" type="ORF">GCM10009559_39190</name>
</gene>
<sequence length="153" mass="15812">MGARNKTARGLVGLIAAGTAVGALVVDAVIPETARQHMRNPRWPAHAKFHNAQYIVMSAVLGGIGLRLLTSPNGDPDRNRVLAAAIVSVPHVGMFGAAAFPGTALSDEEFRDSPANTVKGVEVNILSAAVCLAVLGASLVLGRGRRHPTPSHG</sequence>
<evidence type="ECO:0000313" key="3">
    <source>
        <dbReference type="Proteomes" id="UP001499967"/>
    </source>
</evidence>
<dbReference type="Proteomes" id="UP001499967">
    <property type="component" value="Unassembled WGS sequence"/>
</dbReference>
<keyword evidence="1" id="KW-1133">Transmembrane helix</keyword>
<feature type="transmembrane region" description="Helical" evidence="1">
    <location>
        <begin position="52"/>
        <end position="69"/>
    </location>
</feature>
<keyword evidence="3" id="KW-1185">Reference proteome</keyword>
<dbReference type="InterPro" id="IPR046580">
    <property type="entry name" value="DUF6640"/>
</dbReference>
<feature type="transmembrane region" description="Helical" evidence="1">
    <location>
        <begin position="123"/>
        <end position="142"/>
    </location>
</feature>
<dbReference type="EMBL" id="BAAAHP010000108">
    <property type="protein sequence ID" value="GAA0942758.1"/>
    <property type="molecule type" value="Genomic_DNA"/>
</dbReference>
<keyword evidence="1" id="KW-0472">Membrane</keyword>
<accession>A0ABN1QHT9</accession>
<feature type="transmembrane region" description="Helical" evidence="1">
    <location>
        <begin position="81"/>
        <end position="103"/>
    </location>
</feature>
<dbReference type="RefSeq" id="WP_343942912.1">
    <property type="nucleotide sequence ID" value="NZ_BAAAHP010000108.1"/>
</dbReference>
<name>A0ABN1QHT9_9PSEU</name>